<feature type="chain" id="PRO_5012430584" evidence="1">
    <location>
        <begin position="25"/>
        <end position="112"/>
    </location>
</feature>
<name>A0A1J7J2N1_9PEZI</name>
<evidence type="ECO:0000313" key="3">
    <source>
        <dbReference type="Proteomes" id="UP000182658"/>
    </source>
</evidence>
<feature type="signal peptide" evidence="1">
    <location>
        <begin position="1"/>
        <end position="24"/>
    </location>
</feature>
<sequence length="112" mass="12481">MTLDSFHLRLQLVSRLLLLVFVHGCTDVSLPTWPVSIGSNAPGFREVYLLLETNEKGESVFVVIKVKGWDADKGAWVTVMMENTVSTSQEEPSCKSKALMVDHGKVQVDLEF</sequence>
<dbReference type="EMBL" id="KV875093">
    <property type="protein sequence ID" value="OIW34359.1"/>
    <property type="molecule type" value="Genomic_DNA"/>
</dbReference>
<keyword evidence="1" id="KW-0732">Signal</keyword>
<reference evidence="2 3" key="1">
    <citation type="submission" date="2016-10" db="EMBL/GenBank/DDBJ databases">
        <title>Draft genome sequence of Coniochaeta ligniaria NRRL30616, a lignocellulolytic fungus for bioabatement of inhibitors in plant biomass hydrolysates.</title>
        <authorList>
            <consortium name="DOE Joint Genome Institute"/>
            <person name="Jimenez D.J."/>
            <person name="Hector R.E."/>
            <person name="Riley R."/>
            <person name="Sun H."/>
            <person name="Grigoriev I.V."/>
            <person name="Van Elsas J.D."/>
            <person name="Nichols N.N."/>
        </authorList>
    </citation>
    <scope>NUCLEOTIDE SEQUENCE [LARGE SCALE GENOMIC DNA]</scope>
    <source>
        <strain evidence="2 3">NRRL 30616</strain>
    </source>
</reference>
<proteinExistence type="predicted"/>
<dbReference type="InParanoid" id="A0A1J7J2N1"/>
<evidence type="ECO:0000256" key="1">
    <source>
        <dbReference type="SAM" id="SignalP"/>
    </source>
</evidence>
<protein>
    <submittedName>
        <fullName evidence="2">Uncharacterized protein</fullName>
    </submittedName>
</protein>
<gene>
    <name evidence="2" type="ORF">CONLIGDRAFT_1988</name>
</gene>
<evidence type="ECO:0000313" key="2">
    <source>
        <dbReference type="EMBL" id="OIW34359.1"/>
    </source>
</evidence>
<dbReference type="Proteomes" id="UP000182658">
    <property type="component" value="Unassembled WGS sequence"/>
</dbReference>
<organism evidence="2 3">
    <name type="scientific">Coniochaeta ligniaria NRRL 30616</name>
    <dbReference type="NCBI Taxonomy" id="1408157"/>
    <lineage>
        <taxon>Eukaryota</taxon>
        <taxon>Fungi</taxon>
        <taxon>Dikarya</taxon>
        <taxon>Ascomycota</taxon>
        <taxon>Pezizomycotina</taxon>
        <taxon>Sordariomycetes</taxon>
        <taxon>Sordariomycetidae</taxon>
        <taxon>Coniochaetales</taxon>
        <taxon>Coniochaetaceae</taxon>
        <taxon>Coniochaeta</taxon>
    </lineage>
</organism>
<dbReference type="AlphaFoldDB" id="A0A1J7J2N1"/>
<keyword evidence="3" id="KW-1185">Reference proteome</keyword>
<accession>A0A1J7J2N1</accession>